<dbReference type="AlphaFoldDB" id="A0A0L6CR31"/>
<dbReference type="PATRIC" id="fig|74031.6.peg.3427"/>
<proteinExistence type="predicted"/>
<comment type="caution">
    <text evidence="1">The sequence shown here is derived from an EMBL/GenBank/DDBJ whole genome shotgun (WGS) entry which is preliminary data.</text>
</comment>
<protein>
    <submittedName>
        <fullName evidence="1">Uncharacterized protein</fullName>
    </submittedName>
</protein>
<evidence type="ECO:0000313" key="1">
    <source>
        <dbReference type="EMBL" id="KNX40100.1"/>
    </source>
</evidence>
<dbReference type="Proteomes" id="UP000037046">
    <property type="component" value="Unassembled WGS sequence"/>
</dbReference>
<sequence length="245" mass="26267">MAKEMTPGLSTFRTLFWKTTTRLEMRRSITTGISRSQVARMEAPRRPKTVLMPIRLAAPEEAARLHWEVRPLAALRLAGCPMLREAHPEAPAQQPRLRVMAAQVGRQTLPVLALVSASQATMAARMAVKAALQRRRQTRLGTPIAPITALALAVRLVRQRLKATPMMARSVQLVTALASAVLGPKALVVPDPAVLVVLAGQPRVVRPLAALAVTAAKALPVMPAVVTAVLVETVLAATARPVTVV</sequence>
<evidence type="ECO:0000313" key="2">
    <source>
        <dbReference type="Proteomes" id="UP000037046"/>
    </source>
</evidence>
<dbReference type="EMBL" id="LGVV01000069">
    <property type="protein sequence ID" value="KNX40100.1"/>
    <property type="molecule type" value="Genomic_DNA"/>
</dbReference>
<gene>
    <name evidence="1" type="ORF">ROTO_33530</name>
</gene>
<name>A0A0L6CR31_9RHOB</name>
<reference evidence="2" key="1">
    <citation type="submission" date="2015-07" db="EMBL/GenBank/DDBJ databases">
        <title>Draft Genome Sequence of Roseovarius tolerans EL-164, a producer of N-Acylated Alanine Methyl Esters (NAMEs).</title>
        <authorList>
            <person name="Voget S."/>
            <person name="Bruns H."/>
            <person name="Wagner-Doebler I."/>
            <person name="Schulz S."/>
            <person name="Daniel R."/>
        </authorList>
    </citation>
    <scope>NUCLEOTIDE SEQUENCE [LARGE SCALE GENOMIC DNA]</scope>
    <source>
        <strain evidence="2">EL-164</strain>
    </source>
</reference>
<keyword evidence="2" id="KW-1185">Reference proteome</keyword>
<accession>A0A0L6CR31</accession>
<organism evidence="1 2">
    <name type="scientific">Roseovarius tolerans</name>
    <dbReference type="NCBI Taxonomy" id="74031"/>
    <lineage>
        <taxon>Bacteria</taxon>
        <taxon>Pseudomonadati</taxon>
        <taxon>Pseudomonadota</taxon>
        <taxon>Alphaproteobacteria</taxon>
        <taxon>Rhodobacterales</taxon>
        <taxon>Roseobacteraceae</taxon>
        <taxon>Roseovarius</taxon>
    </lineage>
</organism>